<dbReference type="RefSeq" id="WP_332902816.1">
    <property type="nucleotide sequence ID" value="NZ_JBAGLP010000118.1"/>
</dbReference>
<accession>A0ABU7ZA96</accession>
<dbReference type="EMBL" id="JBAGLP010000118">
    <property type="protein sequence ID" value="MEG3616334.1"/>
    <property type="molecule type" value="Genomic_DNA"/>
</dbReference>
<gene>
    <name evidence="1" type="ORF">V5O49_14485</name>
</gene>
<evidence type="ECO:0000313" key="1">
    <source>
        <dbReference type="EMBL" id="MEG3616334.1"/>
    </source>
</evidence>
<comment type="caution">
    <text evidence="1">The sequence shown here is derived from an EMBL/GenBank/DDBJ whole genome shotgun (WGS) entry which is preliminary data.</text>
</comment>
<name>A0ABU7ZA96_9MICO</name>
<evidence type="ECO:0000313" key="2">
    <source>
        <dbReference type="Proteomes" id="UP001310387"/>
    </source>
</evidence>
<organism evidence="1 2">
    <name type="scientific">Isoptericola haloaureus</name>
    <dbReference type="NCBI Taxonomy" id="1542902"/>
    <lineage>
        <taxon>Bacteria</taxon>
        <taxon>Bacillati</taxon>
        <taxon>Actinomycetota</taxon>
        <taxon>Actinomycetes</taxon>
        <taxon>Micrococcales</taxon>
        <taxon>Promicromonosporaceae</taxon>
        <taxon>Isoptericola</taxon>
    </lineage>
</organism>
<keyword evidence="2" id="KW-1185">Reference proteome</keyword>
<reference evidence="1" key="2">
    <citation type="submission" date="2024-02" db="EMBL/GenBank/DDBJ databases">
        <authorList>
            <person name="Prathaban M."/>
            <person name="Mythili R."/>
            <person name="Sharmila Devi N."/>
            <person name="Sobanaa M."/>
            <person name="Prathiviraj R."/>
            <person name="Selvin J."/>
        </authorList>
    </citation>
    <scope>NUCLEOTIDE SEQUENCE</scope>
    <source>
        <strain evidence="1">MP1014</strain>
    </source>
</reference>
<reference evidence="1" key="1">
    <citation type="journal article" date="2024" name="Antonie Van Leeuwenhoek">
        <title>Isoptericola haloaureus sp. nov., a dimorphic actinobacterium isolated from mangrove sediments of southeast India, implicating biosaline agricultural significance through nitrogen fixation and salt tolerance genes.</title>
        <authorList>
            <person name="Prathaban M."/>
            <person name="Prathiviraj R."/>
            <person name="Ravichandran M."/>
            <person name="Natarajan S.D."/>
            <person name="Sobanaa M."/>
            <person name="Hari Krishna Kumar S."/>
            <person name="Chandrasekar V."/>
            <person name="Selvin J."/>
        </authorList>
    </citation>
    <scope>NUCLEOTIDE SEQUENCE</scope>
    <source>
        <strain evidence="1">MP1014</strain>
    </source>
</reference>
<sequence length="76" mass="7942">MPLHTSDVADAAARLRDARRRLADAVATLHVARGPGWDSPAADACREAVADRLAALDTDRGTVDQAVHLVDGCLGP</sequence>
<proteinExistence type="predicted"/>
<dbReference type="Proteomes" id="UP001310387">
    <property type="component" value="Unassembled WGS sequence"/>
</dbReference>
<protein>
    <submittedName>
        <fullName evidence="1">Uncharacterized protein</fullName>
    </submittedName>
</protein>